<dbReference type="EMBL" id="GL377567">
    <property type="protein sequence ID" value="EFJ36195.1"/>
    <property type="molecule type" value="Genomic_DNA"/>
</dbReference>
<protein>
    <recommendedName>
        <fullName evidence="8">Barwin domain-containing protein</fullName>
    </recommendedName>
</protein>
<evidence type="ECO:0000313" key="7">
    <source>
        <dbReference type="Proteomes" id="UP000001514"/>
    </source>
</evidence>
<dbReference type="Gene3D" id="2.40.40.10">
    <property type="entry name" value="RlpA-like domain"/>
    <property type="match status" value="1"/>
</dbReference>
<dbReference type="Gramene" id="EFJ36195">
    <property type="protein sequence ID" value="EFJ36195"/>
    <property type="gene ID" value="SELMODRAFT_26835"/>
</dbReference>
<comment type="subcellular location">
    <subcellularLocation>
        <location evidence="1">Secreted</location>
    </subcellularLocation>
</comment>
<feature type="non-terminal residue" evidence="6">
    <location>
        <position position="1"/>
    </location>
</feature>
<evidence type="ECO:0008006" key="8">
    <source>
        <dbReference type="Google" id="ProtNLM"/>
    </source>
</evidence>
<evidence type="ECO:0000256" key="5">
    <source>
        <dbReference type="SAM" id="MobiDB-lite"/>
    </source>
</evidence>
<evidence type="ECO:0000256" key="3">
    <source>
        <dbReference type="ARBA" id="ARBA00022525"/>
    </source>
</evidence>
<feature type="region of interest" description="Disordered" evidence="5">
    <location>
        <begin position="22"/>
        <end position="76"/>
    </location>
</feature>
<dbReference type="SUPFAM" id="SSF50685">
    <property type="entry name" value="Barwin-like endoglucanases"/>
    <property type="match status" value="1"/>
</dbReference>
<dbReference type="OMA" id="MVEANTC"/>
<proteinExistence type="inferred from homology"/>
<keyword evidence="7" id="KW-1185">Reference proteome</keyword>
<evidence type="ECO:0000256" key="1">
    <source>
        <dbReference type="ARBA" id="ARBA00004613"/>
    </source>
</evidence>
<dbReference type="InterPro" id="IPR039271">
    <property type="entry name" value="Kiwellin-like"/>
</dbReference>
<feature type="compositionally biased region" description="Pro residues" evidence="5">
    <location>
        <begin position="47"/>
        <end position="66"/>
    </location>
</feature>
<keyword evidence="4" id="KW-0732">Signal</keyword>
<feature type="non-terminal residue" evidence="6">
    <location>
        <position position="227"/>
    </location>
</feature>
<dbReference type="PANTHER" id="PTHR33191">
    <property type="entry name" value="RIPENING-RELATED PROTEIN 2-RELATED"/>
    <property type="match status" value="1"/>
</dbReference>
<dbReference type="AlphaFoldDB" id="D8QW98"/>
<dbReference type="InterPro" id="IPR036908">
    <property type="entry name" value="RlpA-like_sf"/>
</dbReference>
<dbReference type="GO" id="GO:0005576">
    <property type="term" value="C:extracellular region"/>
    <property type="evidence" value="ECO:0007669"/>
    <property type="project" value="UniProtKB-SubCell"/>
</dbReference>
<name>D8QW98_SELML</name>
<sequence length="227" mass="24333">CGKTCKSTASCKKGLVCLQGECKDDPDKETTICNKNKNKKKKQPKNPSDPPSSPPEIEAPPPPLEPAPGQGQCRASGFLHAPKSSKGCKDCCQVGKSYPQFKCSPPVTKFTKAILTVNDFQPGGDGGGASECDSKFHSNNDLVVALSTGWFAKGKRCGRFVIIHAPSGKSVRARVVDECDSLRGCDAEHGFYPPCQPNLVDASPSVWRALGVSKNSDKFGWMDITWS</sequence>
<dbReference type="CDD" id="cd22270">
    <property type="entry name" value="DPBB_kiwellin-like"/>
    <property type="match status" value="1"/>
</dbReference>
<dbReference type="KEGG" id="smo:SELMODRAFT_26835"/>
<accession>D8QW98</accession>
<gene>
    <name evidence="6" type="ORF">SELMODRAFT_26835</name>
</gene>
<dbReference type="InParanoid" id="D8QW98"/>
<evidence type="ECO:0000256" key="4">
    <source>
        <dbReference type="ARBA" id="ARBA00022729"/>
    </source>
</evidence>
<organism evidence="7">
    <name type="scientific">Selaginella moellendorffii</name>
    <name type="common">Spikemoss</name>
    <dbReference type="NCBI Taxonomy" id="88036"/>
    <lineage>
        <taxon>Eukaryota</taxon>
        <taxon>Viridiplantae</taxon>
        <taxon>Streptophyta</taxon>
        <taxon>Embryophyta</taxon>
        <taxon>Tracheophyta</taxon>
        <taxon>Lycopodiopsida</taxon>
        <taxon>Selaginellales</taxon>
        <taxon>Selaginellaceae</taxon>
        <taxon>Selaginella</taxon>
    </lineage>
</organism>
<reference evidence="6 7" key="1">
    <citation type="journal article" date="2011" name="Science">
        <title>The Selaginella genome identifies genetic changes associated with the evolution of vascular plants.</title>
        <authorList>
            <person name="Banks J.A."/>
            <person name="Nishiyama T."/>
            <person name="Hasebe M."/>
            <person name="Bowman J.L."/>
            <person name="Gribskov M."/>
            <person name="dePamphilis C."/>
            <person name="Albert V.A."/>
            <person name="Aono N."/>
            <person name="Aoyama T."/>
            <person name="Ambrose B.A."/>
            <person name="Ashton N.W."/>
            <person name="Axtell M.J."/>
            <person name="Barker E."/>
            <person name="Barker M.S."/>
            <person name="Bennetzen J.L."/>
            <person name="Bonawitz N.D."/>
            <person name="Chapple C."/>
            <person name="Cheng C."/>
            <person name="Correa L.G."/>
            <person name="Dacre M."/>
            <person name="DeBarry J."/>
            <person name="Dreyer I."/>
            <person name="Elias M."/>
            <person name="Engstrom E.M."/>
            <person name="Estelle M."/>
            <person name="Feng L."/>
            <person name="Finet C."/>
            <person name="Floyd S.K."/>
            <person name="Frommer W.B."/>
            <person name="Fujita T."/>
            <person name="Gramzow L."/>
            <person name="Gutensohn M."/>
            <person name="Harholt J."/>
            <person name="Hattori M."/>
            <person name="Heyl A."/>
            <person name="Hirai T."/>
            <person name="Hiwatashi Y."/>
            <person name="Ishikawa M."/>
            <person name="Iwata M."/>
            <person name="Karol K.G."/>
            <person name="Koehler B."/>
            <person name="Kolukisaoglu U."/>
            <person name="Kubo M."/>
            <person name="Kurata T."/>
            <person name="Lalonde S."/>
            <person name="Li K."/>
            <person name="Li Y."/>
            <person name="Litt A."/>
            <person name="Lyons E."/>
            <person name="Manning G."/>
            <person name="Maruyama T."/>
            <person name="Michael T.P."/>
            <person name="Mikami K."/>
            <person name="Miyazaki S."/>
            <person name="Morinaga S."/>
            <person name="Murata T."/>
            <person name="Mueller-Roeber B."/>
            <person name="Nelson D.R."/>
            <person name="Obara M."/>
            <person name="Oguri Y."/>
            <person name="Olmstead R.G."/>
            <person name="Onodera N."/>
            <person name="Petersen B.L."/>
            <person name="Pils B."/>
            <person name="Prigge M."/>
            <person name="Rensing S.A."/>
            <person name="Riano-Pachon D.M."/>
            <person name="Roberts A.W."/>
            <person name="Sato Y."/>
            <person name="Scheller H.V."/>
            <person name="Schulz B."/>
            <person name="Schulz C."/>
            <person name="Shakirov E.V."/>
            <person name="Shibagaki N."/>
            <person name="Shinohara N."/>
            <person name="Shippen D.E."/>
            <person name="Soerensen I."/>
            <person name="Sotooka R."/>
            <person name="Sugimoto N."/>
            <person name="Sugita M."/>
            <person name="Sumikawa N."/>
            <person name="Tanurdzic M."/>
            <person name="Theissen G."/>
            <person name="Ulvskov P."/>
            <person name="Wakazuki S."/>
            <person name="Weng J.K."/>
            <person name="Willats W.W."/>
            <person name="Wipf D."/>
            <person name="Wolf P.G."/>
            <person name="Yang L."/>
            <person name="Zimmer A.D."/>
            <person name="Zhu Q."/>
            <person name="Mitros T."/>
            <person name="Hellsten U."/>
            <person name="Loque D."/>
            <person name="Otillar R."/>
            <person name="Salamov A."/>
            <person name="Schmutz J."/>
            <person name="Shapiro H."/>
            <person name="Lindquist E."/>
            <person name="Lucas S."/>
            <person name="Rokhsar D."/>
            <person name="Grigoriev I.V."/>
        </authorList>
    </citation>
    <scope>NUCLEOTIDE SEQUENCE [LARGE SCALE GENOMIC DNA]</scope>
</reference>
<comment type="similarity">
    <text evidence="2">Belongs to the kiwellin family.</text>
</comment>
<evidence type="ECO:0000256" key="2">
    <source>
        <dbReference type="ARBA" id="ARBA00005592"/>
    </source>
</evidence>
<evidence type="ECO:0000313" key="6">
    <source>
        <dbReference type="EMBL" id="EFJ36195.1"/>
    </source>
</evidence>
<dbReference type="Pfam" id="PF24300">
    <property type="entry name" value="KWL1"/>
    <property type="match status" value="1"/>
</dbReference>
<dbReference type="PANTHER" id="PTHR33191:SF58">
    <property type="entry name" value="RIPENING-RELATED PROTEIN 1"/>
    <property type="match status" value="1"/>
</dbReference>
<keyword evidence="3" id="KW-0964">Secreted</keyword>
<dbReference type="Proteomes" id="UP000001514">
    <property type="component" value="Unassembled WGS sequence"/>
</dbReference>
<dbReference type="HOGENOM" id="CLU_047639_4_2_1"/>